<comment type="caution">
    <text evidence="4">The sequence shown here is derived from an EMBL/GenBank/DDBJ whole genome shotgun (WGS) entry which is preliminary data.</text>
</comment>
<keyword evidence="1" id="KW-0547">Nucleotide-binding</keyword>
<dbReference type="PANTHER" id="PTHR16305">
    <property type="entry name" value="TESTICULAR SOLUBLE ADENYLYL CYCLASE"/>
    <property type="match status" value="1"/>
</dbReference>
<dbReference type="Pfam" id="PF13191">
    <property type="entry name" value="AAA_16"/>
    <property type="match status" value="1"/>
</dbReference>
<proteinExistence type="predicted"/>
<dbReference type="InterPro" id="IPR041664">
    <property type="entry name" value="AAA_16"/>
</dbReference>
<sequence length="995" mass="103796">MLVGRDAELRELEAVAAELGRSGCARTVLLAGEAGIGKTTLAAEFVARMRATGLRTAWAACRAEGGTPPYWPWAQLLSRLGRGGALTPSDADPEQARFLLFDSVSSALREAGPVLLVIDDLHWADPDSVRLLAALPAHLGDAPVLVLGTYRDSEPGGMATMAAERRIVLSGLTSAELGAAVRESTGETVDEHAARALHDRTGGNPFFAAEIVRMGRSDAADALPGGVRAVLERRLAALDPRSLAVLRAAAVLDAGTSAGTDAVLLGAVAQVAVAEVAEALAPAVTARLAVAHEGRHRFPHALVGETLRELTPAATALDLHRRAAYTLATRLEAGISDVAELAHHRNRVADLSGEPGDRAAAVAVAVRAATAATSAAAHDDAVRTLETALDRLGAEDLPGAPDRGVLLCRLGDALLAAGDPARSRAVFRAAAVHARRAGRPELLATAALGATGGAAGFEVDLVDPDGCVLLEEALATLPPEREGLRAEVSARLSVALAFTDGEPRRAALAGEAVAIARRLGDPRVLASALAAHCDAIAGPAHVAERRTAADEIVACARRSRDRTVELLGRRLRTLALAEAGRWAEVDREIEEYARVAEPLRQAGLSWCVPLWRGTRALAAGDEPARLRYDAELEAQAARSGSGNAQILLLTQRFVAALLRGRTDEVDLAGFLALAPDLGASGYVTHGLLRTLRGEPGGADLVRHWLDERGGGTQDSEWLPEVVQAAQVAILLADVDLAARVSALLTPFAGLFAVEGMVAGTWGSVDGFLGRLAALRGDRGAARAHLAAAAAADARAGAFFADRTRARATASGAPGPVADRADPAEFRRDGEVWTLVFAGRTARLRDSKGLRDLAVLLGRPGREVSAAELAGAPGPGASALPLADRTAVAAYRVRLRDLSDEADEAAAGHDPERAARAAAERDALLAELAAVTGLDGRPRTAGSDAERIRKAVGNRIRSAVDRVAAAHPELGRHLRAAVRTGTFCRYAPEHPVRWRL</sequence>
<organism evidence="4 5">
    <name type="scientific">Pseudonocardia ailaonensis</name>
    <dbReference type="NCBI Taxonomy" id="367279"/>
    <lineage>
        <taxon>Bacteria</taxon>
        <taxon>Bacillati</taxon>
        <taxon>Actinomycetota</taxon>
        <taxon>Actinomycetes</taxon>
        <taxon>Pseudonocardiales</taxon>
        <taxon>Pseudonocardiaceae</taxon>
        <taxon>Pseudonocardia</taxon>
    </lineage>
</organism>
<dbReference type="InterPro" id="IPR027417">
    <property type="entry name" value="P-loop_NTPase"/>
</dbReference>
<evidence type="ECO:0000313" key="5">
    <source>
        <dbReference type="Proteomes" id="UP001500449"/>
    </source>
</evidence>
<dbReference type="EMBL" id="BAAAQK010000018">
    <property type="protein sequence ID" value="GAA1862718.1"/>
    <property type="molecule type" value="Genomic_DNA"/>
</dbReference>
<feature type="domain" description="Orc1-like AAA ATPase" evidence="3">
    <location>
        <begin position="2"/>
        <end position="146"/>
    </location>
</feature>
<evidence type="ECO:0000256" key="1">
    <source>
        <dbReference type="ARBA" id="ARBA00022741"/>
    </source>
</evidence>
<evidence type="ECO:0000313" key="4">
    <source>
        <dbReference type="EMBL" id="GAA1862718.1"/>
    </source>
</evidence>
<dbReference type="RefSeq" id="WP_344421405.1">
    <property type="nucleotide sequence ID" value="NZ_BAAAQK010000018.1"/>
</dbReference>
<reference evidence="4 5" key="1">
    <citation type="journal article" date="2019" name="Int. J. Syst. Evol. Microbiol.">
        <title>The Global Catalogue of Microorganisms (GCM) 10K type strain sequencing project: providing services to taxonomists for standard genome sequencing and annotation.</title>
        <authorList>
            <consortium name="The Broad Institute Genomics Platform"/>
            <consortium name="The Broad Institute Genome Sequencing Center for Infectious Disease"/>
            <person name="Wu L."/>
            <person name="Ma J."/>
        </authorList>
    </citation>
    <scope>NUCLEOTIDE SEQUENCE [LARGE SCALE GENOMIC DNA]</scope>
    <source>
        <strain evidence="4 5">JCM 16009</strain>
    </source>
</reference>
<dbReference type="Gene3D" id="3.40.50.300">
    <property type="entry name" value="P-loop containing nucleotide triphosphate hydrolases"/>
    <property type="match status" value="1"/>
</dbReference>
<name>A0ABN2NDG0_9PSEU</name>
<dbReference type="PANTHER" id="PTHR16305:SF35">
    <property type="entry name" value="TRANSCRIPTIONAL ACTIVATOR DOMAIN"/>
    <property type="match status" value="1"/>
</dbReference>
<evidence type="ECO:0000256" key="2">
    <source>
        <dbReference type="ARBA" id="ARBA00022840"/>
    </source>
</evidence>
<keyword evidence="5" id="KW-1185">Reference proteome</keyword>
<gene>
    <name evidence="4" type="ORF">GCM10009836_48790</name>
</gene>
<protein>
    <recommendedName>
        <fullName evidence="3">Orc1-like AAA ATPase domain-containing protein</fullName>
    </recommendedName>
</protein>
<dbReference type="Proteomes" id="UP001500449">
    <property type="component" value="Unassembled WGS sequence"/>
</dbReference>
<evidence type="ECO:0000259" key="3">
    <source>
        <dbReference type="Pfam" id="PF13191"/>
    </source>
</evidence>
<accession>A0ABN2NDG0</accession>
<dbReference type="SUPFAM" id="SSF52540">
    <property type="entry name" value="P-loop containing nucleoside triphosphate hydrolases"/>
    <property type="match status" value="1"/>
</dbReference>
<keyword evidence="2" id="KW-0067">ATP-binding</keyword>